<name>A0ABW9J6W3_9SPHI</name>
<comment type="caution">
    <text evidence="2">The sequence shown here is derived from an EMBL/GenBank/DDBJ whole genome shotgun (WGS) entry which is preliminary data.</text>
</comment>
<dbReference type="InterPro" id="IPR021354">
    <property type="entry name" value="DUF2975"/>
</dbReference>
<evidence type="ECO:0000256" key="1">
    <source>
        <dbReference type="SAM" id="Phobius"/>
    </source>
</evidence>
<gene>
    <name evidence="2" type="ORF">E6A44_011885</name>
</gene>
<proteinExistence type="predicted"/>
<feature type="transmembrane region" description="Helical" evidence="1">
    <location>
        <begin position="66"/>
        <end position="88"/>
    </location>
</feature>
<feature type="transmembrane region" description="Helical" evidence="1">
    <location>
        <begin position="20"/>
        <end position="46"/>
    </location>
</feature>
<accession>A0ABW9J6W3</accession>
<feature type="transmembrane region" description="Helical" evidence="1">
    <location>
        <begin position="109"/>
        <end position="130"/>
    </location>
</feature>
<feature type="transmembrane region" description="Helical" evidence="1">
    <location>
        <begin position="150"/>
        <end position="168"/>
    </location>
</feature>
<reference evidence="2 3" key="1">
    <citation type="submission" date="2024-12" db="EMBL/GenBank/DDBJ databases">
        <authorList>
            <person name="Hu S."/>
        </authorList>
    </citation>
    <scope>NUCLEOTIDE SEQUENCE [LARGE SCALE GENOMIC DNA]</scope>
    <source>
        <strain evidence="2 3">THG-T11</strain>
    </source>
</reference>
<evidence type="ECO:0000313" key="3">
    <source>
        <dbReference type="Proteomes" id="UP001517247"/>
    </source>
</evidence>
<dbReference type="RefSeq" id="WP_170311342.1">
    <property type="nucleotide sequence ID" value="NZ_SSHJ02000007.1"/>
</dbReference>
<sequence>MKQKVTSASKIIRLMNMLFWIVFIGLCIKTGTILFSFIIGLLGNSIKTENLYLELNLSELYNLGLFHYLNIGLILVIVSGLKTYMAYLAVKISMKINLLHPFSRNNSKWIAQISHLALIISILQICAQSYSKALIKQGLSLSNISGHFDYGGEFLFLAGIIFIIAQVFKRGLEIQSENELTI</sequence>
<dbReference type="Pfam" id="PF11188">
    <property type="entry name" value="DUF2975"/>
    <property type="match status" value="1"/>
</dbReference>
<dbReference type="Proteomes" id="UP001517247">
    <property type="component" value="Unassembled WGS sequence"/>
</dbReference>
<protein>
    <submittedName>
        <fullName evidence="2">DUF2975 domain-containing protein</fullName>
    </submittedName>
</protein>
<dbReference type="EMBL" id="SSHJ02000007">
    <property type="protein sequence ID" value="MFN0256278.1"/>
    <property type="molecule type" value="Genomic_DNA"/>
</dbReference>
<keyword evidence="1" id="KW-0812">Transmembrane</keyword>
<keyword evidence="1" id="KW-1133">Transmembrane helix</keyword>
<keyword evidence="3" id="KW-1185">Reference proteome</keyword>
<evidence type="ECO:0000313" key="2">
    <source>
        <dbReference type="EMBL" id="MFN0256278.1"/>
    </source>
</evidence>
<organism evidence="2 3">
    <name type="scientific">Pedobacter ureilyticus</name>
    <dbReference type="NCBI Taxonomy" id="1393051"/>
    <lineage>
        <taxon>Bacteria</taxon>
        <taxon>Pseudomonadati</taxon>
        <taxon>Bacteroidota</taxon>
        <taxon>Sphingobacteriia</taxon>
        <taxon>Sphingobacteriales</taxon>
        <taxon>Sphingobacteriaceae</taxon>
        <taxon>Pedobacter</taxon>
    </lineage>
</organism>
<keyword evidence="1" id="KW-0472">Membrane</keyword>